<dbReference type="SUPFAM" id="SSF47473">
    <property type="entry name" value="EF-hand"/>
    <property type="match status" value="1"/>
</dbReference>
<protein>
    <recommendedName>
        <fullName evidence="2">EF-hand calcium-binding domain-containing protein 11</fullName>
    </recommendedName>
</protein>
<dbReference type="GO" id="GO:0008307">
    <property type="term" value="F:structural constituent of muscle"/>
    <property type="evidence" value="ECO:0007669"/>
    <property type="project" value="TreeGrafter"/>
</dbReference>
<dbReference type="AlphaFoldDB" id="A0A8C3WJ30"/>
<evidence type="ECO:0000256" key="2">
    <source>
        <dbReference type="ARBA" id="ARBA00072320"/>
    </source>
</evidence>
<sequence length="109" mass="12429">MCDFTEDLITEFKIFQLEEMNVKMLDFKYFLPMQKTVAKNKNQGAYGDYIEGLRVFDKEGNCGTIMGVEIRHALVTLGEKMTEEEVEMLVAGHEDCSGCVNYEGGRPCR</sequence>
<reference evidence="3" key="1">
    <citation type="submission" date="2025-08" db="UniProtKB">
        <authorList>
            <consortium name="Ensembl"/>
        </authorList>
    </citation>
    <scope>IDENTIFICATION</scope>
</reference>
<evidence type="ECO:0000313" key="3">
    <source>
        <dbReference type="Ensembl" id="ENSCWAP00000015274.1"/>
    </source>
</evidence>
<dbReference type="Proteomes" id="UP000694540">
    <property type="component" value="Unplaced"/>
</dbReference>
<keyword evidence="4" id="KW-1185">Reference proteome</keyword>
<dbReference type="FunFam" id="1.10.238.10:FF:000003">
    <property type="entry name" value="Calmodulin A"/>
    <property type="match status" value="1"/>
</dbReference>
<keyword evidence="1" id="KW-0677">Repeat</keyword>
<organism evidence="3 4">
    <name type="scientific">Catagonus wagneri</name>
    <name type="common">Chacoan peccary</name>
    <dbReference type="NCBI Taxonomy" id="51154"/>
    <lineage>
        <taxon>Eukaryota</taxon>
        <taxon>Metazoa</taxon>
        <taxon>Chordata</taxon>
        <taxon>Craniata</taxon>
        <taxon>Vertebrata</taxon>
        <taxon>Euteleostomi</taxon>
        <taxon>Mammalia</taxon>
        <taxon>Eutheria</taxon>
        <taxon>Laurasiatheria</taxon>
        <taxon>Artiodactyla</taxon>
        <taxon>Suina</taxon>
        <taxon>Tayassuidae</taxon>
        <taxon>Catagonus</taxon>
    </lineage>
</organism>
<dbReference type="PANTHER" id="PTHR23048:SF7">
    <property type="entry name" value="SIMILAR TO MYOSIN, LIGHT POLYPEPTIDE 6, ALKALI, SMOOTH MUSCLE AND NON-MUSCLE"/>
    <property type="match status" value="1"/>
</dbReference>
<proteinExistence type="predicted"/>
<dbReference type="Ensembl" id="ENSCWAT00000016578.1">
    <property type="protein sequence ID" value="ENSCWAP00000015274.1"/>
    <property type="gene ID" value="ENSCWAG00000011834.1"/>
</dbReference>
<name>A0A8C3WJ30_9CETA</name>
<dbReference type="Gene3D" id="1.10.238.10">
    <property type="entry name" value="EF-hand"/>
    <property type="match status" value="1"/>
</dbReference>
<dbReference type="GO" id="GO:0016460">
    <property type="term" value="C:myosin II complex"/>
    <property type="evidence" value="ECO:0007669"/>
    <property type="project" value="TreeGrafter"/>
</dbReference>
<dbReference type="InterPro" id="IPR011992">
    <property type="entry name" value="EF-hand-dom_pair"/>
</dbReference>
<accession>A0A8C3WJ30</accession>
<dbReference type="InterPro" id="IPR050230">
    <property type="entry name" value="CALM/Myosin/TropC-like"/>
</dbReference>
<reference evidence="3" key="2">
    <citation type="submission" date="2025-09" db="UniProtKB">
        <authorList>
            <consortium name="Ensembl"/>
        </authorList>
    </citation>
    <scope>IDENTIFICATION</scope>
</reference>
<evidence type="ECO:0000313" key="4">
    <source>
        <dbReference type="Proteomes" id="UP000694540"/>
    </source>
</evidence>
<dbReference type="PANTHER" id="PTHR23048">
    <property type="entry name" value="MYOSIN LIGHT CHAIN 1, 3"/>
    <property type="match status" value="1"/>
</dbReference>
<evidence type="ECO:0000256" key="1">
    <source>
        <dbReference type="ARBA" id="ARBA00022737"/>
    </source>
</evidence>
<dbReference type="GeneTree" id="ENSGT01030000234570"/>